<feature type="non-terminal residue" evidence="1">
    <location>
        <position position="56"/>
    </location>
</feature>
<proteinExistence type="predicted"/>
<name>A0ABS8WK61_DATST</name>
<reference evidence="1 2" key="1">
    <citation type="journal article" date="2021" name="BMC Genomics">
        <title>Datura genome reveals duplications of psychoactive alkaloid biosynthetic genes and high mutation rate following tissue culture.</title>
        <authorList>
            <person name="Rajewski A."/>
            <person name="Carter-House D."/>
            <person name="Stajich J."/>
            <person name="Litt A."/>
        </authorList>
    </citation>
    <scope>NUCLEOTIDE SEQUENCE [LARGE SCALE GENOMIC DNA]</scope>
    <source>
        <strain evidence="1">AR-01</strain>
    </source>
</reference>
<evidence type="ECO:0000313" key="2">
    <source>
        <dbReference type="Proteomes" id="UP000823775"/>
    </source>
</evidence>
<keyword evidence="2" id="KW-1185">Reference proteome</keyword>
<dbReference type="Proteomes" id="UP000823775">
    <property type="component" value="Unassembled WGS sequence"/>
</dbReference>
<comment type="caution">
    <text evidence="1">The sequence shown here is derived from an EMBL/GenBank/DDBJ whole genome shotgun (WGS) entry which is preliminary data.</text>
</comment>
<sequence length="56" mass="6195">MRVKGRSGCCKGRTGKRVLGCWCAAAVAGCRRELWREEKGLRLSAVVFRLVDGREG</sequence>
<gene>
    <name evidence="1" type="ORF">HAX54_046927</name>
</gene>
<protein>
    <submittedName>
        <fullName evidence="1">Uncharacterized protein</fullName>
    </submittedName>
</protein>
<evidence type="ECO:0000313" key="1">
    <source>
        <dbReference type="EMBL" id="MCE3050336.1"/>
    </source>
</evidence>
<dbReference type="EMBL" id="JACEIK010007499">
    <property type="protein sequence ID" value="MCE3050336.1"/>
    <property type="molecule type" value="Genomic_DNA"/>
</dbReference>
<accession>A0ABS8WK61</accession>
<dbReference type="PROSITE" id="PS51257">
    <property type="entry name" value="PROKAR_LIPOPROTEIN"/>
    <property type="match status" value="1"/>
</dbReference>
<organism evidence="1 2">
    <name type="scientific">Datura stramonium</name>
    <name type="common">Jimsonweed</name>
    <name type="synonym">Common thornapple</name>
    <dbReference type="NCBI Taxonomy" id="4076"/>
    <lineage>
        <taxon>Eukaryota</taxon>
        <taxon>Viridiplantae</taxon>
        <taxon>Streptophyta</taxon>
        <taxon>Embryophyta</taxon>
        <taxon>Tracheophyta</taxon>
        <taxon>Spermatophyta</taxon>
        <taxon>Magnoliopsida</taxon>
        <taxon>eudicotyledons</taxon>
        <taxon>Gunneridae</taxon>
        <taxon>Pentapetalae</taxon>
        <taxon>asterids</taxon>
        <taxon>lamiids</taxon>
        <taxon>Solanales</taxon>
        <taxon>Solanaceae</taxon>
        <taxon>Solanoideae</taxon>
        <taxon>Datureae</taxon>
        <taxon>Datura</taxon>
    </lineage>
</organism>